<feature type="domain" description="UVR" evidence="7">
    <location>
        <begin position="440"/>
        <end position="475"/>
    </location>
</feature>
<dbReference type="EMBL" id="JAPMKU010000004">
    <property type="protein sequence ID" value="MCX7469089.1"/>
    <property type="molecule type" value="Genomic_DNA"/>
</dbReference>
<feature type="region of interest" description="Disordered" evidence="6">
    <location>
        <begin position="828"/>
        <end position="851"/>
    </location>
</feature>
<sequence length="928" mass="102228">MFERFTDRARRVIVLAQEEARMLNHNYIGTEHILLGLIHEGEGVAAKALESMGISLDAVRQEVEEIIGHGTQPHTGHIPFTPRAKKVLELSLREGLQMGHKYIGTEFLLLGLIREGEGVAAQVLVKLGADLPRVRQQVIQLLSGYEGNQGDSPEGGSGGPEAVGAGANPAGRAGGPAGERSNSLVLDQFGRNLTIAAKEGKLDPVVGREKEIERIMQVLSRRTKNNPVLIGEPGVGKTAVVEGLALDIVNGKVPETLKDKQVYSLDLGSLVAGSRYRGDFEERLKKVLKEINQRGDIILFIDEIHTLVGAGAAEGAIDAASLLKPKLARGELQTIGATTLDEYRKHIEKDAALERRFQPVQVPEPSVEMTIEILKGLRDRYEAHHRVSITDGALAAAANLSDRYINDRFLPDKAVDLIDEAGARMRIKRMTAPEGLREIDERINDVRREKEAAIDAQDFEKAAGLRDKERKLGEERAEKEKQWRSGDLEEVAEVGEEQIAEVLGNWTGIPVFKLTEEESSRLLRMEDELHKRIIGQDDAVKSVSRAIRRTRAGLKDPKRPSGSFIFAGPSGVGKTELSKALANFLFGEDDALIQIDMGEFHDRFTASRLFGAPPGYVGYEEGGQLTEKVRRKPFSVVLFDEIEKAHKEIYNTLLQVLEEGRLTDGQGRIVDFKNTVLIFTSNLGTQDISKAVGMGFSGSGTMGAEGQYERMKQKVNDELKKHFRPEFLNRIDDVVVFHQLTEEQIIEMVDLIAARVTRALHAKDMDLELTDKARRLLAKRGFDPVLGARPLRRTIQREIEDVLSEKILFGELGAGEIVTVDVENWDGESKPADATFTFTPRPKPLPEDEEFSEISVEAAEAIKDVSDAADGDVPEGDTAREIEEEDVIESAEHVENPDHPDQDKGRHSAPDDDGDTRSGGGQAPTGTV</sequence>
<dbReference type="Gene3D" id="3.40.50.300">
    <property type="entry name" value="P-loop containing nucleotide triphosphate hydrolases"/>
    <property type="match status" value="2"/>
</dbReference>
<dbReference type="SUPFAM" id="SSF52540">
    <property type="entry name" value="P-loop containing nucleoside triphosphate hydrolases"/>
    <property type="match status" value="2"/>
</dbReference>
<reference evidence="10" key="1">
    <citation type="submission" date="2022-11" db="EMBL/GenBank/DDBJ databases">
        <title>Corynebacterium sp. isolated from Penguins.</title>
        <authorList>
            <person name="Sedlar K."/>
            <person name="Svec P."/>
        </authorList>
    </citation>
    <scope>NUCLEOTIDE SEQUENCE</scope>
    <source>
        <strain evidence="9">P7003</strain>
        <strain evidence="10">P7374</strain>
    </source>
</reference>
<keyword evidence="12" id="KW-1185">Reference proteome</keyword>
<dbReference type="Pfam" id="PF07724">
    <property type="entry name" value="AAA_2"/>
    <property type="match status" value="1"/>
</dbReference>
<dbReference type="InterPro" id="IPR019489">
    <property type="entry name" value="Clp_ATPase_C"/>
</dbReference>
<dbReference type="SUPFAM" id="SSF81923">
    <property type="entry name" value="Double Clp-N motif"/>
    <property type="match status" value="1"/>
</dbReference>
<comment type="caution">
    <text evidence="10">The sequence shown here is derived from an EMBL/GenBank/DDBJ whole genome shotgun (WGS) entry which is preliminary data.</text>
</comment>
<evidence type="ECO:0000259" key="8">
    <source>
        <dbReference type="PROSITE" id="PS51903"/>
    </source>
</evidence>
<protein>
    <submittedName>
        <fullName evidence="10">ATP-dependent Clp protease ATP-binding subunit</fullName>
    </submittedName>
</protein>
<dbReference type="PANTHER" id="PTHR11638:SF18">
    <property type="entry name" value="HEAT SHOCK PROTEIN 104"/>
    <property type="match status" value="1"/>
</dbReference>
<name>A0A9Q4C9X4_9CORY</name>
<evidence type="ECO:0000313" key="9">
    <source>
        <dbReference type="EMBL" id="MCX7445415.1"/>
    </source>
</evidence>
<evidence type="ECO:0000256" key="5">
    <source>
        <dbReference type="PROSITE-ProRule" id="PRU01251"/>
    </source>
</evidence>
<dbReference type="InterPro" id="IPR027417">
    <property type="entry name" value="P-loop_NTPase"/>
</dbReference>
<evidence type="ECO:0000256" key="2">
    <source>
        <dbReference type="ARBA" id="ARBA00022741"/>
    </source>
</evidence>
<dbReference type="InterPro" id="IPR050130">
    <property type="entry name" value="ClpA_ClpB"/>
</dbReference>
<dbReference type="RefSeq" id="WP_234039603.1">
    <property type="nucleotide sequence ID" value="NZ_JAENIQ020000004.1"/>
</dbReference>
<keyword evidence="1 5" id="KW-0677">Repeat</keyword>
<dbReference type="PROSITE" id="PS50151">
    <property type="entry name" value="UVR"/>
    <property type="match status" value="1"/>
</dbReference>
<keyword evidence="2" id="KW-0547">Nucleotide-binding</keyword>
<dbReference type="Gene3D" id="1.10.8.60">
    <property type="match status" value="2"/>
</dbReference>
<dbReference type="Pfam" id="PF17871">
    <property type="entry name" value="AAA_lid_9"/>
    <property type="match status" value="1"/>
</dbReference>
<evidence type="ECO:0000256" key="1">
    <source>
        <dbReference type="ARBA" id="ARBA00022737"/>
    </source>
</evidence>
<dbReference type="GO" id="GO:0034605">
    <property type="term" value="P:cellular response to heat"/>
    <property type="evidence" value="ECO:0007669"/>
    <property type="project" value="TreeGrafter"/>
</dbReference>
<feature type="compositionally biased region" description="Gly residues" evidence="6">
    <location>
        <begin position="917"/>
        <end position="928"/>
    </location>
</feature>
<dbReference type="GO" id="GO:0005524">
    <property type="term" value="F:ATP binding"/>
    <property type="evidence" value="ECO:0007669"/>
    <property type="project" value="UniProtKB-KW"/>
</dbReference>
<evidence type="ECO:0000256" key="3">
    <source>
        <dbReference type="ARBA" id="ARBA00022840"/>
    </source>
</evidence>
<dbReference type="PROSITE" id="PS51903">
    <property type="entry name" value="CLP_R"/>
    <property type="match status" value="1"/>
</dbReference>
<dbReference type="FunFam" id="1.10.8.60:FF:000011">
    <property type="entry name" value="ATP-dependent Clp protease ATP-binding subunit"/>
    <property type="match status" value="1"/>
</dbReference>
<dbReference type="InterPro" id="IPR004176">
    <property type="entry name" value="Clp_R_N"/>
</dbReference>
<dbReference type="PANTHER" id="PTHR11638">
    <property type="entry name" value="ATP-DEPENDENT CLP PROTEASE"/>
    <property type="match status" value="1"/>
</dbReference>
<evidence type="ECO:0000256" key="4">
    <source>
        <dbReference type="ARBA" id="ARBA00023186"/>
    </source>
</evidence>
<dbReference type="GO" id="GO:0016887">
    <property type="term" value="F:ATP hydrolysis activity"/>
    <property type="evidence" value="ECO:0007669"/>
    <property type="project" value="InterPro"/>
</dbReference>
<gene>
    <name evidence="9" type="ORF">OS125_09220</name>
    <name evidence="10" type="ORF">OS129_09400</name>
</gene>
<evidence type="ECO:0000313" key="11">
    <source>
        <dbReference type="Proteomes" id="UP001071478"/>
    </source>
</evidence>
<dbReference type="Proteomes" id="UP001081709">
    <property type="component" value="Unassembled WGS sequence"/>
</dbReference>
<feature type="region of interest" description="Disordered" evidence="6">
    <location>
        <begin position="465"/>
        <end position="484"/>
    </location>
</feature>
<dbReference type="Proteomes" id="UP001071478">
    <property type="component" value="Unassembled WGS sequence"/>
</dbReference>
<dbReference type="Pfam" id="PF02861">
    <property type="entry name" value="Clp_N"/>
    <property type="match status" value="1"/>
</dbReference>
<proteinExistence type="predicted"/>
<dbReference type="EMBL" id="JAPMKV010000005">
    <property type="protein sequence ID" value="MCX7445415.1"/>
    <property type="molecule type" value="Genomic_DNA"/>
</dbReference>
<dbReference type="InterPro" id="IPR018368">
    <property type="entry name" value="ClpA/B_CS1"/>
</dbReference>
<feature type="compositionally biased region" description="Low complexity" evidence="6">
    <location>
        <begin position="162"/>
        <end position="171"/>
    </location>
</feature>
<evidence type="ECO:0000256" key="6">
    <source>
        <dbReference type="SAM" id="MobiDB-lite"/>
    </source>
</evidence>
<dbReference type="Gene3D" id="1.10.1780.10">
    <property type="entry name" value="Clp, N-terminal domain"/>
    <property type="match status" value="1"/>
</dbReference>
<keyword evidence="10" id="KW-0378">Hydrolase</keyword>
<dbReference type="GO" id="GO:0008233">
    <property type="term" value="F:peptidase activity"/>
    <property type="evidence" value="ECO:0007669"/>
    <property type="project" value="UniProtKB-KW"/>
</dbReference>
<dbReference type="InterPro" id="IPR041546">
    <property type="entry name" value="ClpA/ClpB_AAA_lid"/>
</dbReference>
<dbReference type="GO" id="GO:0006508">
    <property type="term" value="P:proteolysis"/>
    <property type="evidence" value="ECO:0007669"/>
    <property type="project" value="UniProtKB-KW"/>
</dbReference>
<dbReference type="Pfam" id="PF00004">
    <property type="entry name" value="AAA"/>
    <property type="match status" value="1"/>
</dbReference>
<dbReference type="FunFam" id="3.40.50.300:FF:000025">
    <property type="entry name" value="ATP-dependent Clp protease subunit"/>
    <property type="match status" value="1"/>
</dbReference>
<evidence type="ECO:0000313" key="12">
    <source>
        <dbReference type="Proteomes" id="UP001081709"/>
    </source>
</evidence>
<dbReference type="FunFam" id="1.10.1780.10:FF:000001">
    <property type="entry name" value="ATP-dependent Clp protease ATP-binding subunit"/>
    <property type="match status" value="1"/>
</dbReference>
<dbReference type="SMART" id="SM01086">
    <property type="entry name" value="ClpB_D2-small"/>
    <property type="match status" value="1"/>
</dbReference>
<keyword evidence="4" id="KW-0143">Chaperone</keyword>
<dbReference type="SMART" id="SM00382">
    <property type="entry name" value="AAA"/>
    <property type="match status" value="2"/>
</dbReference>
<dbReference type="CDD" id="cd00009">
    <property type="entry name" value="AAA"/>
    <property type="match status" value="1"/>
</dbReference>
<evidence type="ECO:0000259" key="7">
    <source>
        <dbReference type="PROSITE" id="PS50151"/>
    </source>
</evidence>
<dbReference type="InterPro" id="IPR003593">
    <property type="entry name" value="AAA+_ATPase"/>
</dbReference>
<dbReference type="PROSITE" id="PS00870">
    <property type="entry name" value="CLPAB_1"/>
    <property type="match status" value="1"/>
</dbReference>
<dbReference type="AlphaFoldDB" id="A0A9Q4C9X4"/>
<dbReference type="InterPro" id="IPR001943">
    <property type="entry name" value="UVR_dom"/>
</dbReference>
<feature type="region of interest" description="Disordered" evidence="6">
    <location>
        <begin position="863"/>
        <end position="928"/>
    </location>
</feature>
<dbReference type="InterPro" id="IPR036628">
    <property type="entry name" value="Clp_N_dom_sf"/>
</dbReference>
<dbReference type="FunFam" id="3.40.50.300:FF:000010">
    <property type="entry name" value="Chaperone clpB 1, putative"/>
    <property type="match status" value="1"/>
</dbReference>
<feature type="domain" description="Clp R" evidence="8">
    <location>
        <begin position="2"/>
        <end position="144"/>
    </location>
</feature>
<keyword evidence="10" id="KW-0645">Protease</keyword>
<dbReference type="Gene3D" id="4.10.860.10">
    <property type="entry name" value="UVR domain"/>
    <property type="match status" value="1"/>
</dbReference>
<accession>A0A9Q4C9X4</accession>
<feature type="region of interest" description="Disordered" evidence="6">
    <location>
        <begin position="145"/>
        <end position="181"/>
    </location>
</feature>
<feature type="compositionally biased region" description="Basic and acidic residues" evidence="6">
    <location>
        <begin position="890"/>
        <end position="910"/>
    </location>
</feature>
<dbReference type="CDD" id="cd19499">
    <property type="entry name" value="RecA-like_ClpB_Hsp104-like"/>
    <property type="match status" value="1"/>
</dbReference>
<dbReference type="PRINTS" id="PR00300">
    <property type="entry name" value="CLPPROTEASEA"/>
</dbReference>
<dbReference type="GO" id="GO:0005737">
    <property type="term" value="C:cytoplasm"/>
    <property type="evidence" value="ECO:0007669"/>
    <property type="project" value="TreeGrafter"/>
</dbReference>
<dbReference type="Pfam" id="PF10431">
    <property type="entry name" value="ClpB_D2-small"/>
    <property type="match status" value="1"/>
</dbReference>
<organism evidence="10 11">
    <name type="scientific">Corynebacterium pygosceleis</name>
    <dbReference type="NCBI Taxonomy" id="2800406"/>
    <lineage>
        <taxon>Bacteria</taxon>
        <taxon>Bacillati</taxon>
        <taxon>Actinomycetota</taxon>
        <taxon>Actinomycetes</taxon>
        <taxon>Mycobacteriales</taxon>
        <taxon>Corynebacteriaceae</taxon>
        <taxon>Corynebacterium</taxon>
    </lineage>
</organism>
<dbReference type="InterPro" id="IPR003959">
    <property type="entry name" value="ATPase_AAA_core"/>
</dbReference>
<keyword evidence="3 10" id="KW-0067">ATP-binding</keyword>
<evidence type="ECO:0000313" key="10">
    <source>
        <dbReference type="EMBL" id="MCX7469089.1"/>
    </source>
</evidence>
<dbReference type="InterPro" id="IPR001270">
    <property type="entry name" value="ClpA/B"/>
</dbReference>